<dbReference type="STRING" id="525257.HMPREF0204_10489"/>
<protein>
    <submittedName>
        <fullName evidence="1">Uncharacterized protein</fullName>
    </submittedName>
</protein>
<evidence type="ECO:0000313" key="2">
    <source>
        <dbReference type="Proteomes" id="UP000279227"/>
    </source>
</evidence>
<organism evidence="1 2">
    <name type="scientific">Chryseobacterium gleum</name>
    <name type="common">Flavobacterium gleum</name>
    <dbReference type="NCBI Taxonomy" id="250"/>
    <lineage>
        <taxon>Bacteria</taxon>
        <taxon>Pseudomonadati</taxon>
        <taxon>Bacteroidota</taxon>
        <taxon>Flavobacteriia</taxon>
        <taxon>Flavobacteriales</taxon>
        <taxon>Weeksellaceae</taxon>
        <taxon>Chryseobacterium group</taxon>
        <taxon>Chryseobacterium</taxon>
    </lineage>
</organism>
<reference evidence="1 2" key="1">
    <citation type="submission" date="2018-12" db="EMBL/GenBank/DDBJ databases">
        <authorList>
            <consortium name="Pathogen Informatics"/>
        </authorList>
    </citation>
    <scope>NUCLEOTIDE SEQUENCE [LARGE SCALE GENOMIC DNA]</scope>
    <source>
        <strain evidence="1 2">NCTC11432</strain>
    </source>
</reference>
<sequence length="62" mass="6869">MLGKPITKENLEAAALTTFTGKWAKSKGFVKPELYNSAEQLGEIQPLGDIDKVTNIVFIFKK</sequence>
<gene>
    <name evidence="1" type="ORF">NCTC11432_03531</name>
</gene>
<name>A0A3S5E321_CHRGE</name>
<proteinExistence type="predicted"/>
<dbReference type="KEGG" id="cgle:NCTC11432_03531"/>
<accession>A0A3S5E321</accession>
<dbReference type="EMBL" id="LR134289">
    <property type="protein sequence ID" value="VEE09956.1"/>
    <property type="molecule type" value="Genomic_DNA"/>
</dbReference>
<dbReference type="Proteomes" id="UP000279227">
    <property type="component" value="Chromosome"/>
</dbReference>
<dbReference type="GeneID" id="93019408"/>
<dbReference type="RefSeq" id="WP_002982534.1">
    <property type="nucleotide sequence ID" value="NZ_CP068486.1"/>
</dbReference>
<dbReference type="OrthoDB" id="1452311at2"/>
<dbReference type="AlphaFoldDB" id="A0A3S5E321"/>
<evidence type="ECO:0000313" key="1">
    <source>
        <dbReference type="EMBL" id="VEE09956.1"/>
    </source>
</evidence>